<accession>A0A0B4HNY1</accession>
<sequence>MGDCMSDQYVDALKHFSKLFALWSPSQATDVKPGACGYFDSGGQWNTIADLCKPDDAEKYNFELALPAPKERSLGRWDPICSKNVNWKRVVLEAPVKLLQLNVEFKLKLEFSKNQGYGACLVTGPTVTTKYFQHPKTLFHAWAKQNFYSMSRKFLDVKDHGLWIITKVYETPRCAISSWSGAAASSCLYASVGALSGGALTLGGEIGEEQSNVLWRFLPDDDSESEGLWRSVKNKLLRSSDEKQAGPYVVFIGGLRYQKKMFGVTTVDMGGPLRGDDEAEGGFETVDDDGNQFWVTCEDWGSESRGN</sequence>
<evidence type="ECO:0000313" key="2">
    <source>
        <dbReference type="Proteomes" id="UP000031192"/>
    </source>
</evidence>
<dbReference type="HOGENOM" id="CLU_060580_0_0_1"/>
<evidence type="ECO:0000313" key="1">
    <source>
        <dbReference type="EMBL" id="KID81134.1"/>
    </source>
</evidence>
<gene>
    <name evidence="1" type="ORF">MGU_11484</name>
</gene>
<organism evidence="1 2">
    <name type="scientific">Metarhizium guizhouense (strain ARSEF 977)</name>
    <dbReference type="NCBI Taxonomy" id="1276136"/>
    <lineage>
        <taxon>Eukaryota</taxon>
        <taxon>Fungi</taxon>
        <taxon>Dikarya</taxon>
        <taxon>Ascomycota</taxon>
        <taxon>Pezizomycotina</taxon>
        <taxon>Sordariomycetes</taxon>
        <taxon>Hypocreomycetidae</taxon>
        <taxon>Hypocreales</taxon>
        <taxon>Clavicipitaceae</taxon>
        <taxon>Metarhizium</taxon>
    </lineage>
</organism>
<proteinExistence type="predicted"/>
<reference evidence="1 2" key="1">
    <citation type="journal article" date="2014" name="Proc. Natl. Acad. Sci. U.S.A.">
        <title>Trajectory and genomic determinants of fungal-pathogen speciation and host adaptation.</title>
        <authorList>
            <person name="Hu X."/>
            <person name="Xiao G."/>
            <person name="Zheng P."/>
            <person name="Shang Y."/>
            <person name="Su Y."/>
            <person name="Zhang X."/>
            <person name="Liu X."/>
            <person name="Zhan S."/>
            <person name="St Leger R.J."/>
            <person name="Wang C."/>
        </authorList>
    </citation>
    <scope>NUCLEOTIDE SEQUENCE [LARGE SCALE GENOMIC DNA]</scope>
    <source>
        <strain evidence="1 2">ARSEF 977</strain>
    </source>
</reference>
<dbReference type="EMBL" id="AZNH01000198">
    <property type="protein sequence ID" value="KID81134.1"/>
    <property type="molecule type" value="Genomic_DNA"/>
</dbReference>
<keyword evidence="2" id="KW-1185">Reference proteome</keyword>
<protein>
    <submittedName>
        <fullName evidence="1">Uncharacterized protein</fullName>
    </submittedName>
</protein>
<dbReference type="AlphaFoldDB" id="A0A0B4HNY1"/>
<comment type="caution">
    <text evidence="1">The sequence shown here is derived from an EMBL/GenBank/DDBJ whole genome shotgun (WGS) entry which is preliminary data.</text>
</comment>
<name>A0A0B4HNY1_METGA</name>
<dbReference type="Proteomes" id="UP000031192">
    <property type="component" value="Unassembled WGS sequence"/>
</dbReference>